<dbReference type="Proteomes" id="UP000231092">
    <property type="component" value="Unassembled WGS sequence"/>
</dbReference>
<dbReference type="Pfam" id="PF13377">
    <property type="entry name" value="Peripla_BP_3"/>
    <property type="match status" value="1"/>
</dbReference>
<sequence>MKKLTINEIAEKAGVSKTTVSFYLNGKTNKMSEDTKHRIQHIIDETGYEPSAAARAMKAKSSGLIGVILGDASEPYSARALKGIEDAASTQEYQIMIGNSGLAFQHEKDYVKRMLKLGAEGFIIQSTYRFGMLASDLEKKKKPIVYLDARPYDFKGRYVKGNNYDCVYQVITECIKKGYDDFLMISDGEADLSTGFENTQGYKDALQDAWREGGTRYLQEGIKSAEVFEMLKQVVDISKKTLIYVASPGLLQAVYQAVRNYPDYMSLFPGTLGLIGFDDQGWTRMTTPAISAIITPAYEVGVRAMEELIDLLEGRRVEGEVVFKNIVKWRETTL</sequence>
<dbReference type="Pfam" id="PF00356">
    <property type="entry name" value="LacI"/>
    <property type="match status" value="1"/>
</dbReference>
<dbReference type="PROSITE" id="PS50932">
    <property type="entry name" value="HTH_LACI_2"/>
    <property type="match status" value="1"/>
</dbReference>
<feature type="domain" description="HTH cro/C1-type" evidence="5">
    <location>
        <begin position="2"/>
        <end position="29"/>
    </location>
</feature>
<dbReference type="SUPFAM" id="SSF53822">
    <property type="entry name" value="Periplasmic binding protein-like I"/>
    <property type="match status" value="1"/>
</dbReference>
<dbReference type="InterPro" id="IPR001387">
    <property type="entry name" value="Cro/C1-type_HTH"/>
</dbReference>
<name>A0A2M8Z630_9FIRM</name>
<reference evidence="6 7" key="1">
    <citation type="submission" date="2017-11" db="EMBL/GenBank/DDBJ databases">
        <title>Understudied soil microbes with underappreciated capabilities: Untangling the Clostridium saccharolyticum group.</title>
        <authorList>
            <person name="Leschine S."/>
        </authorList>
    </citation>
    <scope>NUCLEOTIDE SEQUENCE [LARGE SCALE GENOMIC DNA]</scope>
    <source>
        <strain evidence="6 7">18A</strain>
    </source>
</reference>
<dbReference type="InterPro" id="IPR046335">
    <property type="entry name" value="LacI/GalR-like_sensor"/>
</dbReference>
<dbReference type="Gene3D" id="1.10.260.40">
    <property type="entry name" value="lambda repressor-like DNA-binding domains"/>
    <property type="match status" value="1"/>
</dbReference>
<accession>A0A2M8Z630</accession>
<evidence type="ECO:0000259" key="4">
    <source>
        <dbReference type="PROSITE" id="PS50932"/>
    </source>
</evidence>
<dbReference type="RefSeq" id="WP_100305339.1">
    <property type="nucleotide sequence ID" value="NZ_PGET01000001.1"/>
</dbReference>
<organism evidence="6 7">
    <name type="scientific">[Clostridium] celerecrescens 18A</name>
    <dbReference type="NCBI Taxonomy" id="1286362"/>
    <lineage>
        <taxon>Bacteria</taxon>
        <taxon>Bacillati</taxon>
        <taxon>Bacillota</taxon>
        <taxon>Clostridia</taxon>
        <taxon>Lachnospirales</taxon>
        <taxon>Lachnospiraceae</taxon>
        <taxon>Lacrimispora</taxon>
    </lineage>
</organism>
<dbReference type="EMBL" id="PGET01000001">
    <property type="protein sequence ID" value="PJJ28890.1"/>
    <property type="molecule type" value="Genomic_DNA"/>
</dbReference>
<dbReference type="SMART" id="SM00354">
    <property type="entry name" value="HTH_LACI"/>
    <property type="match status" value="1"/>
</dbReference>
<dbReference type="AlphaFoldDB" id="A0A2M8Z630"/>
<evidence type="ECO:0000256" key="1">
    <source>
        <dbReference type="ARBA" id="ARBA00023015"/>
    </source>
</evidence>
<dbReference type="Gene3D" id="3.40.50.2300">
    <property type="match status" value="2"/>
</dbReference>
<keyword evidence="2" id="KW-0238">DNA-binding</keyword>
<dbReference type="InterPro" id="IPR000843">
    <property type="entry name" value="HTH_LacI"/>
</dbReference>
<evidence type="ECO:0000256" key="3">
    <source>
        <dbReference type="ARBA" id="ARBA00023163"/>
    </source>
</evidence>
<proteinExistence type="predicted"/>
<keyword evidence="1" id="KW-0805">Transcription regulation</keyword>
<evidence type="ECO:0000256" key="2">
    <source>
        <dbReference type="ARBA" id="ARBA00023125"/>
    </source>
</evidence>
<evidence type="ECO:0000313" key="7">
    <source>
        <dbReference type="Proteomes" id="UP000231092"/>
    </source>
</evidence>
<protein>
    <submittedName>
        <fullName evidence="6">LacI family transcriptional regulator</fullName>
    </submittedName>
</protein>
<comment type="caution">
    <text evidence="6">The sequence shown here is derived from an EMBL/GenBank/DDBJ whole genome shotgun (WGS) entry which is preliminary data.</text>
</comment>
<evidence type="ECO:0000259" key="5">
    <source>
        <dbReference type="PROSITE" id="PS50943"/>
    </source>
</evidence>
<dbReference type="PANTHER" id="PTHR30146">
    <property type="entry name" value="LACI-RELATED TRANSCRIPTIONAL REPRESSOR"/>
    <property type="match status" value="1"/>
</dbReference>
<dbReference type="InterPro" id="IPR010982">
    <property type="entry name" value="Lambda_DNA-bd_dom_sf"/>
</dbReference>
<dbReference type="PROSITE" id="PS50943">
    <property type="entry name" value="HTH_CROC1"/>
    <property type="match status" value="1"/>
</dbReference>
<dbReference type="PANTHER" id="PTHR30146:SF154">
    <property type="entry name" value="TRANSCRIPTION REGULATOR, MEMBER OF GALR FAMILY"/>
    <property type="match status" value="1"/>
</dbReference>
<dbReference type="GO" id="GO:0003700">
    <property type="term" value="F:DNA-binding transcription factor activity"/>
    <property type="evidence" value="ECO:0007669"/>
    <property type="project" value="TreeGrafter"/>
</dbReference>
<dbReference type="SUPFAM" id="SSF47413">
    <property type="entry name" value="lambda repressor-like DNA-binding domains"/>
    <property type="match status" value="1"/>
</dbReference>
<dbReference type="PROSITE" id="PS00356">
    <property type="entry name" value="HTH_LACI_1"/>
    <property type="match status" value="1"/>
</dbReference>
<dbReference type="InterPro" id="IPR028082">
    <property type="entry name" value="Peripla_BP_I"/>
</dbReference>
<dbReference type="CDD" id="cd01392">
    <property type="entry name" value="HTH_LacI"/>
    <property type="match status" value="1"/>
</dbReference>
<evidence type="ECO:0000313" key="6">
    <source>
        <dbReference type="EMBL" id="PJJ28890.1"/>
    </source>
</evidence>
<gene>
    <name evidence="6" type="ORF">H171_2412</name>
</gene>
<feature type="domain" description="HTH lacI-type" evidence="4">
    <location>
        <begin position="4"/>
        <end position="59"/>
    </location>
</feature>
<dbReference type="GO" id="GO:0000976">
    <property type="term" value="F:transcription cis-regulatory region binding"/>
    <property type="evidence" value="ECO:0007669"/>
    <property type="project" value="TreeGrafter"/>
</dbReference>
<keyword evidence="3" id="KW-0804">Transcription</keyword>
<dbReference type="OrthoDB" id="9784962at2"/>